<comment type="caution">
    <text evidence="1">The sequence shown here is derived from an EMBL/GenBank/DDBJ whole genome shotgun (WGS) entry which is preliminary data.</text>
</comment>
<dbReference type="AlphaFoldDB" id="A0AAW1T1B2"/>
<dbReference type="Proteomes" id="UP001485043">
    <property type="component" value="Unassembled WGS sequence"/>
</dbReference>
<keyword evidence="2" id="KW-1185">Reference proteome</keyword>
<evidence type="ECO:0000313" key="1">
    <source>
        <dbReference type="EMBL" id="KAK9863108.1"/>
    </source>
</evidence>
<accession>A0AAW1T1B2</accession>
<evidence type="ECO:0000313" key="2">
    <source>
        <dbReference type="Proteomes" id="UP001485043"/>
    </source>
</evidence>
<proteinExistence type="predicted"/>
<organism evidence="1 2">
    <name type="scientific">Apatococcus fuscideae</name>
    <dbReference type="NCBI Taxonomy" id="2026836"/>
    <lineage>
        <taxon>Eukaryota</taxon>
        <taxon>Viridiplantae</taxon>
        <taxon>Chlorophyta</taxon>
        <taxon>core chlorophytes</taxon>
        <taxon>Trebouxiophyceae</taxon>
        <taxon>Chlorellales</taxon>
        <taxon>Chlorellaceae</taxon>
        <taxon>Apatococcus</taxon>
    </lineage>
</organism>
<gene>
    <name evidence="1" type="ORF">WJX84_007065</name>
</gene>
<protein>
    <submittedName>
        <fullName evidence="1">Uncharacterized protein</fullName>
    </submittedName>
</protein>
<sequence>MGRPGECNYSLLTDYEHNVNGQFVQRGQRLSDDGETWTDLPTLEDKATWLGSSSVIYKGDTVDVQRAEDHSVTVRVNGQAVDMELEANLPSGMNITYSNTTVPDGTLWFKPGEWTLPQVNIKTPWYEFEVSCPPNHSRRLDLTFRVVVQRDGTINPAEGVLGRTIQAMIDDVGFLDINHTDIVEVWDSEEMDHIRHSPSLEAKLMGDYTVSNLWASDAKKSNFGIFQTPKGIIAHITGVDGERLDGTHLLPESGAADIEVSRRRALYEMEMPVGYVGAGRVYQAGMIKK</sequence>
<dbReference type="EMBL" id="JALJOV010000516">
    <property type="protein sequence ID" value="KAK9863108.1"/>
    <property type="molecule type" value="Genomic_DNA"/>
</dbReference>
<reference evidence="1 2" key="1">
    <citation type="journal article" date="2024" name="Nat. Commun.">
        <title>Phylogenomics reveals the evolutionary origins of lichenization in chlorophyte algae.</title>
        <authorList>
            <person name="Puginier C."/>
            <person name="Libourel C."/>
            <person name="Otte J."/>
            <person name="Skaloud P."/>
            <person name="Haon M."/>
            <person name="Grisel S."/>
            <person name="Petersen M."/>
            <person name="Berrin J.G."/>
            <person name="Delaux P.M."/>
            <person name="Dal Grande F."/>
            <person name="Keller J."/>
        </authorList>
    </citation>
    <scope>NUCLEOTIDE SEQUENCE [LARGE SCALE GENOMIC DNA]</scope>
    <source>
        <strain evidence="1 2">SAG 2523</strain>
    </source>
</reference>
<name>A0AAW1T1B2_9CHLO</name>